<gene>
    <name evidence="1" type="ORF">PORY_001714</name>
</gene>
<dbReference type="EMBL" id="JABTEG010000005">
    <property type="protein sequence ID" value="KAG4305039.1"/>
    <property type="molecule type" value="Genomic_DNA"/>
</dbReference>
<dbReference type="Proteomes" id="UP000768646">
    <property type="component" value="Unassembled WGS sequence"/>
</dbReference>
<reference evidence="1 2" key="1">
    <citation type="journal article" date="2021" name="Commun. Biol.">
        <title>Genomic insights into the host specific adaptation of the Pneumocystis genus.</title>
        <authorList>
            <person name="Cisse O.H."/>
            <person name="Ma L."/>
            <person name="Dekker J.P."/>
            <person name="Khil P.P."/>
            <person name="Youn J.-H."/>
            <person name="Brenchley J.M."/>
            <person name="Blair R."/>
            <person name="Pahar B."/>
            <person name="Chabe M."/>
            <person name="Van Rompay K.K.A."/>
            <person name="Keesler R."/>
            <person name="Sukura A."/>
            <person name="Hirsch V."/>
            <person name="Kutty G."/>
            <person name="Liu Y."/>
            <person name="Peng L."/>
            <person name="Chen J."/>
            <person name="Song J."/>
            <person name="Weissenbacher-Lang C."/>
            <person name="Xu J."/>
            <person name="Upham N.S."/>
            <person name="Stajich J.E."/>
            <person name="Cuomo C.A."/>
            <person name="Cushion M.T."/>
            <person name="Kovacs J.A."/>
        </authorList>
    </citation>
    <scope>NUCLEOTIDE SEQUENCE [LARGE SCALE GENOMIC DNA]</scope>
    <source>
        <strain evidence="1 2">RABM</strain>
    </source>
</reference>
<protein>
    <submittedName>
        <fullName evidence="1">Uncharacterized protein</fullName>
    </submittedName>
</protein>
<name>A0ACB7CDT8_9ASCO</name>
<evidence type="ECO:0000313" key="2">
    <source>
        <dbReference type="Proteomes" id="UP000768646"/>
    </source>
</evidence>
<proteinExistence type="predicted"/>
<evidence type="ECO:0000313" key="1">
    <source>
        <dbReference type="EMBL" id="KAG4305039.1"/>
    </source>
</evidence>
<accession>A0ACB7CDT8</accession>
<organism evidence="1 2">
    <name type="scientific">Pneumocystis oryctolagi</name>
    <dbReference type="NCBI Taxonomy" id="42067"/>
    <lineage>
        <taxon>Eukaryota</taxon>
        <taxon>Fungi</taxon>
        <taxon>Dikarya</taxon>
        <taxon>Ascomycota</taxon>
        <taxon>Taphrinomycotina</taxon>
        <taxon>Pneumocystomycetes</taxon>
        <taxon>Pneumocystaceae</taxon>
        <taxon>Pneumocystis</taxon>
    </lineage>
</organism>
<keyword evidence="2" id="KW-1185">Reference proteome</keyword>
<sequence length="828" mass="93698">MTEQEDYSSLPLSERAIHKIWKVRLSAYEEMSKLFSNSTSEHDPIFRPFLLDVVLWKKISTDTNVFAQEVGINTLKDFLEFGGKEACIRTRSTVIPCIVEKCLTSTRSGTRQRAIDVVLLYVELDSPDPVLDDLLPSLDAKFPKLVAATVNLIKEIYRLFGVKTVNPKPVLKVLPKLFAHSDSGVRKEVTELSIVLYSWLGDIIKSTLFPELKPVQVKELESSFQGIEVGKVFQERYLRSQQVLLEDSSEVVVSNNEVENVDFFDSIEPVNILSKIPKDFSDQLMSTKWKDRKDALDFLYSVCKVPRILEDDYSDIIRLLAKSIKDVNISVTIVASNCVEAFARGLRKGFLKYKSNVLGPIMEKLKERKATVIEALSNAMDAIFDSTSLSDVFDDILEFLKHKNPQIRSEVLLFLVRCLRSTCIYPKVSEIKLIIESCKILLTDTFEPVRNSSAEVMGTLMKIVGERQMNSILDDVDELRKLKIKEYFELAQVKVKYENFKHSSLYVDSRSNKTVSGKLISKTVSSSEFKKVSTKSSSSKQNDSYASSKLLSSSGSRFSSSTSRLGIKSDSKLPSSLRPISLKNAKNDNMVSSPSKAFKSANSVPLAPAKLVEKTVEFNGFSASDRQELEELRKEKTMFDEKLQKEILEKKNLLNEINSLQLKNAQLVDDHTRDILQIKAKETQLIRAKNEIEMMKSQLLLLRKELDQNRLNASNKVINLHNSTLSEDKTEFFSLNDPSNNDFSTQNSQQTDVLTVSSNLDTEKENNHSKFSIFNKYSNGFSSSGSFGHSNISFGKSGDTSVWDSAADLTARLKERIEQMKRTDMRQH</sequence>
<comment type="caution">
    <text evidence="1">The sequence shown here is derived from an EMBL/GenBank/DDBJ whole genome shotgun (WGS) entry which is preliminary data.</text>
</comment>